<dbReference type="InterPro" id="IPR016410">
    <property type="entry name" value="Phage_imm"/>
</dbReference>
<dbReference type="EMBL" id="JAUSUT010000001">
    <property type="protein sequence ID" value="MDQ0376190.1"/>
    <property type="molecule type" value="Genomic_DNA"/>
</dbReference>
<evidence type="ECO:0000313" key="3">
    <source>
        <dbReference type="Proteomes" id="UP001229651"/>
    </source>
</evidence>
<organism evidence="2 3">
    <name type="scientific">Amycolatopsis thermophila</name>
    <dbReference type="NCBI Taxonomy" id="206084"/>
    <lineage>
        <taxon>Bacteria</taxon>
        <taxon>Bacillati</taxon>
        <taxon>Actinomycetota</taxon>
        <taxon>Actinomycetes</taxon>
        <taxon>Pseudonocardiales</taxon>
        <taxon>Pseudonocardiaceae</taxon>
        <taxon>Amycolatopsis</taxon>
    </lineage>
</organism>
<evidence type="ECO:0008006" key="4">
    <source>
        <dbReference type="Google" id="ProtNLM"/>
    </source>
</evidence>
<keyword evidence="1" id="KW-1133">Transmembrane helix</keyword>
<keyword evidence="1" id="KW-0472">Membrane</keyword>
<evidence type="ECO:0000256" key="1">
    <source>
        <dbReference type="SAM" id="Phobius"/>
    </source>
</evidence>
<dbReference type="Pfam" id="PF14373">
    <property type="entry name" value="Imm_superinfect"/>
    <property type="match status" value="1"/>
</dbReference>
<name>A0ABU0ELM5_9PSEU</name>
<evidence type="ECO:0000313" key="2">
    <source>
        <dbReference type="EMBL" id="MDQ0376190.1"/>
    </source>
</evidence>
<sequence length="75" mass="8498">MSFRNFWEFVLGTFALPSAGRSPSWSHLHRTRPGSSESEPITWITLLLSWTMFGWIAALVWAFNSKPAEQVQAAT</sequence>
<gene>
    <name evidence="2" type="ORF">FB470_000184</name>
</gene>
<feature type="transmembrane region" description="Helical" evidence="1">
    <location>
        <begin position="41"/>
        <end position="63"/>
    </location>
</feature>
<keyword evidence="3" id="KW-1185">Reference proteome</keyword>
<proteinExistence type="predicted"/>
<dbReference type="RefSeq" id="WP_306987924.1">
    <property type="nucleotide sequence ID" value="NZ_JAUSUT010000001.1"/>
</dbReference>
<protein>
    <recommendedName>
        <fullName evidence="4">Superinfection immunity protein</fullName>
    </recommendedName>
</protein>
<keyword evidence="1" id="KW-0812">Transmembrane</keyword>
<reference evidence="2 3" key="1">
    <citation type="submission" date="2023-07" db="EMBL/GenBank/DDBJ databases">
        <title>Sequencing the genomes of 1000 actinobacteria strains.</title>
        <authorList>
            <person name="Klenk H.-P."/>
        </authorList>
    </citation>
    <scope>NUCLEOTIDE SEQUENCE [LARGE SCALE GENOMIC DNA]</scope>
    <source>
        <strain evidence="2 3">DSM 45805</strain>
    </source>
</reference>
<accession>A0ABU0ELM5</accession>
<comment type="caution">
    <text evidence="2">The sequence shown here is derived from an EMBL/GenBank/DDBJ whole genome shotgun (WGS) entry which is preliminary data.</text>
</comment>
<dbReference type="Proteomes" id="UP001229651">
    <property type="component" value="Unassembled WGS sequence"/>
</dbReference>